<sequence length="325" mass="36002">MAAALLGLLFFLFLSKAPSPRGVAQPVPATAASVPAVSAVAPATPRGAPRLSAPPAQADSLRGTDVDGSVRRDAQGHVVADRELRRLFDYFLSRLGERDTVQIRADLLAWLQSQAQLDARARAEVLNLFDRYAELQRASAALGRSSDLRADLQRLRELRRRELGESLAQAWFGEEEDYAAATLERLALARDNTLDLATRTQRLAQVEASVDPRQRASRADSTDYQLAVVQSEQLDTQHADASQRVQQRTELWGADAAARLAELDQQDLDWQLRLRAYAQAREKLFADGTLASGERELRLLKLLEVFSEAEQRRVLSLAEEGLLPK</sequence>
<evidence type="ECO:0000256" key="5">
    <source>
        <dbReference type="ARBA" id="ARBA00022475"/>
    </source>
</evidence>
<feature type="chain" id="PRO_5020822496" description="Lipase chaperone" evidence="17">
    <location>
        <begin position="18"/>
        <end position="325"/>
    </location>
</feature>
<evidence type="ECO:0000256" key="4">
    <source>
        <dbReference type="ARBA" id="ARBA00019692"/>
    </source>
</evidence>
<dbReference type="GO" id="GO:0051082">
    <property type="term" value="F:unfolded protein binding"/>
    <property type="evidence" value="ECO:0007669"/>
    <property type="project" value="InterPro"/>
</dbReference>
<keyword evidence="12" id="KW-0143">Chaperone</keyword>
<gene>
    <name evidence="18" type="ORF">DFR29_110123</name>
</gene>
<keyword evidence="19" id="KW-1185">Reference proteome</keyword>
<evidence type="ECO:0000313" key="19">
    <source>
        <dbReference type="Proteomes" id="UP000295293"/>
    </source>
</evidence>
<comment type="subcellular location">
    <subcellularLocation>
        <location evidence="2">Cell inner membrane</location>
        <topology evidence="2">Single-pass membrane protein</topology>
        <orientation evidence="2">Periplasmic side</orientation>
    </subcellularLocation>
</comment>
<keyword evidence="9" id="KW-1133">Transmembrane helix</keyword>
<accession>A0A4R6YTU7</accession>
<evidence type="ECO:0000256" key="17">
    <source>
        <dbReference type="SAM" id="SignalP"/>
    </source>
</evidence>
<dbReference type="GO" id="GO:0005886">
    <property type="term" value="C:plasma membrane"/>
    <property type="evidence" value="ECO:0007669"/>
    <property type="project" value="UniProtKB-SubCell"/>
</dbReference>
<dbReference type="EMBL" id="SNZH01000010">
    <property type="protein sequence ID" value="TDR41640.1"/>
    <property type="molecule type" value="Genomic_DNA"/>
</dbReference>
<dbReference type="GO" id="GO:0006457">
    <property type="term" value="P:protein folding"/>
    <property type="evidence" value="ECO:0007669"/>
    <property type="project" value="InterPro"/>
</dbReference>
<evidence type="ECO:0000256" key="7">
    <source>
        <dbReference type="ARBA" id="ARBA00022692"/>
    </source>
</evidence>
<keyword evidence="10" id="KW-0443">Lipid metabolism</keyword>
<evidence type="ECO:0000256" key="16">
    <source>
        <dbReference type="SAM" id="MobiDB-lite"/>
    </source>
</evidence>
<dbReference type="Proteomes" id="UP000295293">
    <property type="component" value="Unassembled WGS sequence"/>
</dbReference>
<evidence type="ECO:0000256" key="8">
    <source>
        <dbReference type="ARBA" id="ARBA00022963"/>
    </source>
</evidence>
<evidence type="ECO:0000256" key="13">
    <source>
        <dbReference type="ARBA" id="ARBA00030948"/>
    </source>
</evidence>
<evidence type="ECO:0000256" key="14">
    <source>
        <dbReference type="ARBA" id="ARBA00031542"/>
    </source>
</evidence>
<feature type="signal peptide" evidence="17">
    <location>
        <begin position="1"/>
        <end position="17"/>
    </location>
</feature>
<feature type="region of interest" description="Disordered" evidence="16">
    <location>
        <begin position="43"/>
        <end position="68"/>
    </location>
</feature>
<evidence type="ECO:0000256" key="12">
    <source>
        <dbReference type="ARBA" id="ARBA00023186"/>
    </source>
</evidence>
<organism evidence="18 19">
    <name type="scientific">Tahibacter aquaticus</name>
    <dbReference type="NCBI Taxonomy" id="520092"/>
    <lineage>
        <taxon>Bacteria</taxon>
        <taxon>Pseudomonadati</taxon>
        <taxon>Pseudomonadota</taxon>
        <taxon>Gammaproteobacteria</taxon>
        <taxon>Lysobacterales</taxon>
        <taxon>Rhodanobacteraceae</taxon>
        <taxon>Tahibacter</taxon>
    </lineage>
</organism>
<comment type="function">
    <text evidence="1">May be involved in the folding of the extracellular lipase during its passage through the periplasm.</text>
</comment>
<protein>
    <recommendedName>
        <fullName evidence="4">Lipase chaperone</fullName>
    </recommendedName>
    <alternativeName>
        <fullName evidence="15">Lipase foldase</fullName>
    </alternativeName>
    <alternativeName>
        <fullName evidence="13">Lipase helper protein</fullName>
    </alternativeName>
    <alternativeName>
        <fullName evidence="14">Lipase modulator</fullName>
    </alternativeName>
</protein>
<keyword evidence="11" id="KW-0472">Membrane</keyword>
<dbReference type="InterPro" id="IPR004961">
    <property type="entry name" value="Lipase_chaperone"/>
</dbReference>
<evidence type="ECO:0000256" key="9">
    <source>
        <dbReference type="ARBA" id="ARBA00022989"/>
    </source>
</evidence>
<dbReference type="AlphaFoldDB" id="A0A4R6YTU7"/>
<evidence type="ECO:0000256" key="11">
    <source>
        <dbReference type="ARBA" id="ARBA00023136"/>
    </source>
</evidence>
<comment type="similarity">
    <text evidence="3">Belongs to the lipase chaperone family.</text>
</comment>
<evidence type="ECO:0000313" key="18">
    <source>
        <dbReference type="EMBL" id="TDR41640.1"/>
    </source>
</evidence>
<keyword evidence="5" id="KW-1003">Cell membrane</keyword>
<keyword evidence="7" id="KW-0812">Transmembrane</keyword>
<evidence type="ECO:0000256" key="1">
    <source>
        <dbReference type="ARBA" id="ARBA00003280"/>
    </source>
</evidence>
<reference evidence="18 19" key="1">
    <citation type="submission" date="2019-03" db="EMBL/GenBank/DDBJ databases">
        <title>Genomic Encyclopedia of Type Strains, Phase IV (KMG-IV): sequencing the most valuable type-strain genomes for metagenomic binning, comparative biology and taxonomic classification.</title>
        <authorList>
            <person name="Goeker M."/>
        </authorList>
    </citation>
    <scope>NUCLEOTIDE SEQUENCE [LARGE SCALE GENOMIC DNA]</scope>
    <source>
        <strain evidence="18 19">DSM 21667</strain>
    </source>
</reference>
<proteinExistence type="inferred from homology"/>
<evidence type="ECO:0000256" key="10">
    <source>
        <dbReference type="ARBA" id="ARBA00023098"/>
    </source>
</evidence>
<name>A0A4R6YTU7_9GAMM</name>
<keyword evidence="6" id="KW-0997">Cell inner membrane</keyword>
<dbReference type="SUPFAM" id="SSF158855">
    <property type="entry name" value="Lipase chaperone-like"/>
    <property type="match status" value="1"/>
</dbReference>
<comment type="caution">
    <text evidence="18">The sequence shown here is derived from an EMBL/GenBank/DDBJ whole genome shotgun (WGS) entry which is preliminary data.</text>
</comment>
<keyword evidence="8" id="KW-0442">Lipid degradation</keyword>
<evidence type="ECO:0000256" key="2">
    <source>
        <dbReference type="ARBA" id="ARBA00004383"/>
    </source>
</evidence>
<evidence type="ECO:0000256" key="15">
    <source>
        <dbReference type="ARBA" id="ARBA00033028"/>
    </source>
</evidence>
<dbReference type="GO" id="GO:0016042">
    <property type="term" value="P:lipid catabolic process"/>
    <property type="evidence" value="ECO:0007669"/>
    <property type="project" value="UniProtKB-KW"/>
</dbReference>
<dbReference type="Pfam" id="PF03280">
    <property type="entry name" value="Lipase_chap"/>
    <property type="match status" value="1"/>
</dbReference>
<evidence type="ECO:0000256" key="3">
    <source>
        <dbReference type="ARBA" id="ARBA00010358"/>
    </source>
</evidence>
<keyword evidence="17" id="KW-0732">Signal</keyword>
<evidence type="ECO:0000256" key="6">
    <source>
        <dbReference type="ARBA" id="ARBA00022519"/>
    </source>
</evidence>